<keyword evidence="2" id="KW-1185">Reference proteome</keyword>
<name>A0A087MHI5_9GAMM</name>
<evidence type="ECO:0008006" key="3">
    <source>
        <dbReference type="Google" id="ProtNLM"/>
    </source>
</evidence>
<protein>
    <recommendedName>
        <fullName evidence="3">Glycosyltransferase subfamily 4-like N-terminal domain-containing protein</fullName>
    </recommendedName>
</protein>
<evidence type="ECO:0000313" key="2">
    <source>
        <dbReference type="Proteomes" id="UP000029085"/>
    </source>
</evidence>
<dbReference type="Gene3D" id="3.40.50.2000">
    <property type="entry name" value="Glycogen Phosphorylase B"/>
    <property type="match status" value="1"/>
</dbReference>
<dbReference type="Proteomes" id="UP000029085">
    <property type="component" value="Unassembled WGS sequence"/>
</dbReference>
<dbReference type="AlphaFoldDB" id="A0A087MHI5"/>
<dbReference type="RefSeq" id="WP_034224058.1">
    <property type="nucleotide sequence ID" value="NZ_AVCJ01000022.1"/>
</dbReference>
<sequence>MDAIHQPVTCRWVDSPALALARARAAHPGRDVLLLREGVDLDEAASRRLLAAWRDGDWDVLSPLDGRWPLGDDADAAAWTFGEHLAFAWDGYSAECSLWRGDSSRGLDSPDSPAPGRRGLLACLQVGAAAAVDGEAPAPVRALQARLAAGGRRLRPGRPVLLHVLHAWGGGAERFVRDLMQADRSREHLVLVARGDHDLPPFGRRLCLHADLDAPPLQSWTLAAPIPDCVPASAEVEAVMTALREQWSIGAVLVSSLVGHSLDVLRTGLPTALCAHDLFPAWPLLHDARDPAQAPFDQDTLARMLGQSDAKPLFPTRDAGQWWALRQSLFDALAAHDVTLVAPSEFARDRARALAPAFADRPWRVIEHGLAPWPDPAPAPQALRRGDQAPLRVLVPGRVNGAKGSELLDRLVDQLPDQVELVLLGTGPLGERYRGRRGVHIKHDYRRDALPRWVAALAPDIALLPSTVPETWSYTLSEMWALGLPVLCAGLGAPAARVRANGAGWLLPADAAAFAARLATLAGDRASV</sequence>
<dbReference type="SUPFAM" id="SSF53756">
    <property type="entry name" value="UDP-Glycosyltransferase/glycogen phosphorylase"/>
    <property type="match status" value="1"/>
</dbReference>
<gene>
    <name evidence="1" type="ORF">N788_13630</name>
</gene>
<proteinExistence type="predicted"/>
<comment type="caution">
    <text evidence="1">The sequence shown here is derived from an EMBL/GenBank/DDBJ whole genome shotgun (WGS) entry which is preliminary data.</text>
</comment>
<reference evidence="2" key="1">
    <citation type="submission" date="2013-08" db="EMBL/GenBank/DDBJ databases">
        <title>Genome sequencing of Arenimonas donghaensis.</title>
        <authorList>
            <person name="Chen F."/>
            <person name="Wang G."/>
        </authorList>
    </citation>
    <scope>NUCLEOTIDE SEQUENCE [LARGE SCALE GENOMIC DNA]</scope>
    <source>
        <strain evidence="2">HO3-R19</strain>
    </source>
</reference>
<accession>A0A087MHI5</accession>
<dbReference type="Pfam" id="PF13692">
    <property type="entry name" value="Glyco_trans_1_4"/>
    <property type="match status" value="1"/>
</dbReference>
<dbReference type="EMBL" id="AVCJ01000022">
    <property type="protein sequence ID" value="KFL36338.1"/>
    <property type="molecule type" value="Genomic_DNA"/>
</dbReference>
<organism evidence="1 2">
    <name type="scientific">Arenimonas donghaensis DSM 18148 = HO3-R19</name>
    <dbReference type="NCBI Taxonomy" id="1121014"/>
    <lineage>
        <taxon>Bacteria</taxon>
        <taxon>Pseudomonadati</taxon>
        <taxon>Pseudomonadota</taxon>
        <taxon>Gammaproteobacteria</taxon>
        <taxon>Lysobacterales</taxon>
        <taxon>Lysobacteraceae</taxon>
        <taxon>Arenimonas</taxon>
    </lineage>
</organism>
<reference evidence="1 2" key="2">
    <citation type="journal article" date="2015" name="Stand. Genomic Sci.">
        <title>High quality draft genomic sequence of Arenimonas donghaensis DSM 18148(T).</title>
        <authorList>
            <person name="Chen F."/>
            <person name="Wang H."/>
            <person name="Cao Y."/>
            <person name="Li X."/>
            <person name="Wang G."/>
        </authorList>
    </citation>
    <scope>NUCLEOTIDE SEQUENCE [LARGE SCALE GENOMIC DNA]</scope>
    <source>
        <strain evidence="1 2">HO3-R19</strain>
    </source>
</reference>
<dbReference type="OrthoDB" id="5123492at2"/>
<feature type="non-terminal residue" evidence="1">
    <location>
        <position position="528"/>
    </location>
</feature>
<dbReference type="STRING" id="1121014.N788_13630"/>
<evidence type="ECO:0000313" key="1">
    <source>
        <dbReference type="EMBL" id="KFL36338.1"/>
    </source>
</evidence>